<dbReference type="InterPro" id="IPR013783">
    <property type="entry name" value="Ig-like_fold"/>
</dbReference>
<dbReference type="EMBL" id="SWJQ01001961">
    <property type="protein sequence ID" value="TRZ07115.1"/>
    <property type="molecule type" value="Genomic_DNA"/>
</dbReference>
<dbReference type="SMART" id="SM00033">
    <property type="entry name" value="CH"/>
    <property type="match status" value="1"/>
</dbReference>
<dbReference type="PANTHER" id="PTHR38537:SF5">
    <property type="entry name" value="FILAMIN-A"/>
    <property type="match status" value="1"/>
</dbReference>
<dbReference type="SUPFAM" id="SSF81296">
    <property type="entry name" value="E set domains"/>
    <property type="match status" value="2"/>
</dbReference>
<dbReference type="Pfam" id="PF00630">
    <property type="entry name" value="Filamin"/>
    <property type="match status" value="2"/>
</dbReference>
<feature type="region of interest" description="Disordered" evidence="4">
    <location>
        <begin position="146"/>
        <end position="169"/>
    </location>
</feature>
<comment type="similarity">
    <text evidence="1">Belongs to the filamin family.</text>
</comment>
<keyword evidence="2" id="KW-0677">Repeat</keyword>
<evidence type="ECO:0000313" key="7">
    <source>
        <dbReference type="Proteomes" id="UP000796761"/>
    </source>
</evidence>
<dbReference type="Gene3D" id="1.10.418.10">
    <property type="entry name" value="Calponin-like domain"/>
    <property type="match status" value="2"/>
</dbReference>
<evidence type="ECO:0000259" key="5">
    <source>
        <dbReference type="PROSITE" id="PS50021"/>
    </source>
</evidence>
<evidence type="ECO:0000256" key="4">
    <source>
        <dbReference type="SAM" id="MobiDB-lite"/>
    </source>
</evidence>
<dbReference type="GO" id="GO:0051015">
    <property type="term" value="F:actin filament binding"/>
    <property type="evidence" value="ECO:0007669"/>
    <property type="project" value="InterPro"/>
</dbReference>
<dbReference type="InterPro" id="IPR017868">
    <property type="entry name" value="Filamin/ABP280_repeat-like"/>
</dbReference>
<proteinExistence type="inferred from homology"/>
<accession>A0A8K1D8B2</accession>
<evidence type="ECO:0000256" key="1">
    <source>
        <dbReference type="ARBA" id="ARBA00009238"/>
    </source>
</evidence>
<dbReference type="Pfam" id="PF00307">
    <property type="entry name" value="CH"/>
    <property type="match status" value="1"/>
</dbReference>
<dbReference type="InterPro" id="IPR036872">
    <property type="entry name" value="CH_dom_sf"/>
</dbReference>
<organism evidence="6 7">
    <name type="scientific">Zosterops borbonicus</name>
    <dbReference type="NCBI Taxonomy" id="364589"/>
    <lineage>
        <taxon>Eukaryota</taxon>
        <taxon>Metazoa</taxon>
        <taxon>Chordata</taxon>
        <taxon>Craniata</taxon>
        <taxon>Vertebrata</taxon>
        <taxon>Euteleostomi</taxon>
        <taxon>Archelosauria</taxon>
        <taxon>Archosauria</taxon>
        <taxon>Dinosauria</taxon>
        <taxon>Saurischia</taxon>
        <taxon>Theropoda</taxon>
        <taxon>Coelurosauria</taxon>
        <taxon>Aves</taxon>
        <taxon>Neognathae</taxon>
        <taxon>Neoaves</taxon>
        <taxon>Telluraves</taxon>
        <taxon>Australaves</taxon>
        <taxon>Passeriformes</taxon>
        <taxon>Sylvioidea</taxon>
        <taxon>Zosteropidae</taxon>
        <taxon>Zosterops</taxon>
    </lineage>
</organism>
<keyword evidence="7" id="KW-1185">Reference proteome</keyword>
<evidence type="ECO:0000313" key="6">
    <source>
        <dbReference type="EMBL" id="TRZ07115.1"/>
    </source>
</evidence>
<feature type="domain" description="Calponin-homology (CH)" evidence="5">
    <location>
        <begin position="41"/>
        <end position="144"/>
    </location>
</feature>
<dbReference type="PROSITE" id="PS50194">
    <property type="entry name" value="FILAMIN_REPEAT"/>
    <property type="match status" value="2"/>
</dbReference>
<feature type="non-terminal residue" evidence="6">
    <location>
        <position position="325"/>
    </location>
</feature>
<name>A0A8K1D8B2_9PASS</name>
<dbReference type="FunFam" id="2.60.40.10:FF:000001">
    <property type="entry name" value="Filamin-C isoform b"/>
    <property type="match status" value="1"/>
</dbReference>
<dbReference type="PANTHER" id="PTHR38537">
    <property type="entry name" value="JITTERBUG, ISOFORM N"/>
    <property type="match status" value="1"/>
</dbReference>
<dbReference type="Gene3D" id="2.60.40.10">
    <property type="entry name" value="Immunoglobulins"/>
    <property type="match status" value="3"/>
</dbReference>
<dbReference type="SMART" id="SM00557">
    <property type="entry name" value="IG_FLMN"/>
    <property type="match status" value="2"/>
</dbReference>
<dbReference type="Proteomes" id="UP000796761">
    <property type="component" value="Unassembled WGS sequence"/>
</dbReference>
<comment type="caution">
    <text evidence="6">The sequence shown here is derived from an EMBL/GenBank/DDBJ whole genome shotgun (WGS) entry which is preliminary data.</text>
</comment>
<dbReference type="InterPro" id="IPR014756">
    <property type="entry name" value="Ig_E-set"/>
</dbReference>
<protein>
    <recommendedName>
        <fullName evidence="5">Calponin-homology (CH) domain-containing protein</fullName>
    </recommendedName>
</protein>
<evidence type="ECO:0000256" key="2">
    <source>
        <dbReference type="ARBA" id="ARBA00022737"/>
    </source>
</evidence>
<dbReference type="InterPro" id="IPR001298">
    <property type="entry name" value="Filamin/ABP280_rpt"/>
</dbReference>
<dbReference type="GO" id="GO:0030036">
    <property type="term" value="P:actin cytoskeleton organization"/>
    <property type="evidence" value="ECO:0007669"/>
    <property type="project" value="InterPro"/>
</dbReference>
<dbReference type="FunFam" id="1.10.418.10:FF:000008">
    <property type="entry name" value="Filamin-B isoform C"/>
    <property type="match status" value="1"/>
</dbReference>
<dbReference type="PROSITE" id="PS50021">
    <property type="entry name" value="CH"/>
    <property type="match status" value="1"/>
</dbReference>
<dbReference type="SUPFAM" id="SSF47576">
    <property type="entry name" value="Calponin-homology domain, CH-domain"/>
    <property type="match status" value="1"/>
</dbReference>
<feature type="non-terminal residue" evidence="6">
    <location>
        <position position="1"/>
    </location>
</feature>
<dbReference type="AlphaFoldDB" id="A0A8K1D8B2"/>
<dbReference type="InterPro" id="IPR001715">
    <property type="entry name" value="CH_dom"/>
</dbReference>
<feature type="repeat" description="Filamin" evidence="3">
    <location>
        <begin position="151"/>
        <end position="207"/>
    </location>
</feature>
<gene>
    <name evidence="6" type="ORF">HGM15179_019992</name>
</gene>
<sequence length="325" mass="35230">SKAIVDGNLKLILGLIWTLILHYSISMPMWDEEDEEEAKRQTPKQRLLGWIQNRLPQLPITNFSKDWQSGRALGALVDSCAPGLCPDWDSWDPSRGVDNAREAMQQADEWLGIPQVITPEEIVDPNVDEHSVMTYLSQFPKAKLKPGAPLRPKLNPKKARAYGPGIEPTGNVVQQRAEFTVETISAGQGEVLVYVEDPDGHREEVTVLFAGQHIAKSPFEVQVGRAAGDAGRVTASGPGLEPLGNVVNKSTHFEIFTAGAGPGEVGVSIVDPSGRRGTPETTLEDRGAGTFRCSYKPQSEGSHLVHVTFGGVPIPRSPFSVTVGQ</sequence>
<dbReference type="OrthoDB" id="18853at2759"/>
<evidence type="ECO:0000256" key="3">
    <source>
        <dbReference type="PROSITE-ProRule" id="PRU00087"/>
    </source>
</evidence>
<dbReference type="InterPro" id="IPR044801">
    <property type="entry name" value="Filamin"/>
</dbReference>
<feature type="repeat" description="Filamin" evidence="3">
    <location>
        <begin position="225"/>
        <end position="323"/>
    </location>
</feature>
<reference evidence="6" key="1">
    <citation type="submission" date="2019-04" db="EMBL/GenBank/DDBJ databases">
        <title>Genome assembly of Zosterops borbonicus 15179.</title>
        <authorList>
            <person name="Leroy T."/>
            <person name="Anselmetti Y."/>
            <person name="Tilak M.-K."/>
            <person name="Nabholz B."/>
        </authorList>
    </citation>
    <scope>NUCLEOTIDE SEQUENCE</scope>
    <source>
        <strain evidence="6">HGM_15179</strain>
        <tissue evidence="6">Muscle</tissue>
    </source>
</reference>